<evidence type="ECO:0000256" key="1">
    <source>
        <dbReference type="SAM" id="MobiDB-lite"/>
    </source>
</evidence>
<keyword evidence="2" id="KW-0472">Membrane</keyword>
<evidence type="ECO:0000313" key="3">
    <source>
        <dbReference type="EMBL" id="AHX11475.1"/>
    </source>
</evidence>
<dbReference type="Proteomes" id="UP000023755">
    <property type="component" value="Chromosome"/>
</dbReference>
<feature type="compositionally biased region" description="Polar residues" evidence="1">
    <location>
        <begin position="404"/>
        <end position="414"/>
    </location>
</feature>
<proteinExistence type="predicted"/>
<feature type="region of interest" description="Disordered" evidence="1">
    <location>
        <begin position="346"/>
        <end position="373"/>
    </location>
</feature>
<dbReference type="EMBL" id="CP007481">
    <property type="protein sequence ID" value="AHX11475.1"/>
    <property type="molecule type" value="Genomic_DNA"/>
</dbReference>
<keyword evidence="4" id="KW-1185">Reference proteome</keyword>
<dbReference type="AlphaFoldDB" id="X5HM13"/>
<keyword evidence="2" id="KW-1133">Transmembrane helix</keyword>
<feature type="transmembrane region" description="Helical" evidence="2">
    <location>
        <begin position="288"/>
        <end position="313"/>
    </location>
</feature>
<accession>X5HM13</accession>
<evidence type="ECO:0000256" key="2">
    <source>
        <dbReference type="SAM" id="Phobius"/>
    </source>
</evidence>
<evidence type="ECO:0000313" key="4">
    <source>
        <dbReference type="Proteomes" id="UP000023755"/>
    </source>
</evidence>
<sequence>MEIFPMPVLDQIVPDDTPNAAIVPSSLREVGWEHLKNYNVTFLRCSPLTKFTHNITDKIVNAVTNVTRNAAEILSNTEGTSATLFKTTSTQADSSTRLTTVYSQELQEGIERYFKNYGHTPALRCVVASYPTANRYFNADGTNHATQAALNKVRRGIAGKVVNTVASATRSAAEAFFATKGTNTTPFEATSTQAALNKVTHSITEEIMNTTNKEIMNTTNKEIMNTVANATKGVTEFISDTFLSPAGISTATTPSANSTIVATRAPANSPVTNEAQGVFGSGFNNYNIGVIAACSIVALLLLGITCRCCMLCLNRRRRTRKTMNVDIERGPGEDAPQADRIVLSIRGASSTPSYSSDARERLLEGPESSAEQSQYERAILGTLPRPSLSKRASMRLSRRERSTPGDSSVSFQLSPNTNTGGVIVHGKTENQRDLCVSGGFNI</sequence>
<feature type="region of interest" description="Disordered" evidence="1">
    <location>
        <begin position="390"/>
        <end position="414"/>
    </location>
</feature>
<protein>
    <submittedName>
        <fullName evidence="3">Uncharacterized protein</fullName>
    </submittedName>
</protein>
<keyword evidence="2" id="KW-0812">Transmembrane</keyword>
<feature type="compositionally biased region" description="Polar residues" evidence="1">
    <location>
        <begin position="347"/>
        <end position="356"/>
    </location>
</feature>
<name>X5HM13_9RICK</name>
<dbReference type="KEGG" id="nhm:NHE_0535"/>
<dbReference type="HOGENOM" id="CLU_619395_0_0_5"/>
<reference evidence="3 4" key="1">
    <citation type="submission" date="2014-03" db="EMBL/GenBank/DDBJ databases">
        <title>Sequencing and Comparison of Genomes and Transcriptome Profiles of Human Ehrlichiosis Agents.</title>
        <authorList>
            <person name="Lin M."/>
            <person name="Daugherty S.C."/>
            <person name="Nagaraj S."/>
            <person name="Cheng Z."/>
            <person name="Xiong Q."/>
            <person name="Lin F.-Y."/>
            <person name="Sengamalay N."/>
            <person name="Ott S."/>
            <person name="Godinez A."/>
            <person name="Tallon L.J."/>
            <person name="Sadzewicz L."/>
            <person name="Fraser C.M."/>
            <person name="Dunning Hotopp J.C."/>
            <person name="Rikihisa Y."/>
        </authorList>
    </citation>
    <scope>NUCLEOTIDE SEQUENCE [LARGE SCALE GENOMIC DNA]</scope>
    <source>
        <strain evidence="3 4">Oregon</strain>
    </source>
</reference>
<organism evidence="3 4">
    <name type="scientific">Neorickettsia helminthoeca str. Oregon</name>
    <dbReference type="NCBI Taxonomy" id="1286528"/>
    <lineage>
        <taxon>Bacteria</taxon>
        <taxon>Pseudomonadati</taxon>
        <taxon>Pseudomonadota</taxon>
        <taxon>Alphaproteobacteria</taxon>
        <taxon>Rickettsiales</taxon>
        <taxon>Anaplasmataceae</taxon>
        <taxon>Neorickettsia</taxon>
    </lineage>
</organism>
<gene>
    <name evidence="3" type="ORF">NHE_0535</name>
</gene>